<dbReference type="Proteomes" id="UP001597525">
    <property type="component" value="Unassembled WGS sequence"/>
</dbReference>
<comment type="caution">
    <text evidence="1">The sequence shown here is derived from an EMBL/GenBank/DDBJ whole genome shotgun (WGS) entry which is preliminary data.</text>
</comment>
<proteinExistence type="predicted"/>
<name>A0ABW6BJB5_9SPHI</name>
<reference evidence="2" key="1">
    <citation type="journal article" date="2019" name="Int. J. Syst. Evol. Microbiol.">
        <title>The Global Catalogue of Microorganisms (GCM) 10K type strain sequencing project: providing services to taxonomists for standard genome sequencing and annotation.</title>
        <authorList>
            <consortium name="The Broad Institute Genomics Platform"/>
            <consortium name="The Broad Institute Genome Sequencing Center for Infectious Disease"/>
            <person name="Wu L."/>
            <person name="Ma J."/>
        </authorList>
    </citation>
    <scope>NUCLEOTIDE SEQUENCE [LARGE SCALE GENOMIC DNA]</scope>
    <source>
        <strain evidence="2">KCTC 22814</strain>
    </source>
</reference>
<accession>A0ABW6BJB5</accession>
<evidence type="ECO:0000313" key="2">
    <source>
        <dbReference type="Proteomes" id="UP001597525"/>
    </source>
</evidence>
<evidence type="ECO:0000313" key="1">
    <source>
        <dbReference type="EMBL" id="MFD2969615.1"/>
    </source>
</evidence>
<organism evidence="1 2">
    <name type="scientific">Sphingobacterium bambusae</name>
    <dbReference type="NCBI Taxonomy" id="662858"/>
    <lineage>
        <taxon>Bacteria</taxon>
        <taxon>Pseudomonadati</taxon>
        <taxon>Bacteroidota</taxon>
        <taxon>Sphingobacteriia</taxon>
        <taxon>Sphingobacteriales</taxon>
        <taxon>Sphingobacteriaceae</taxon>
        <taxon>Sphingobacterium</taxon>
    </lineage>
</organism>
<dbReference type="RefSeq" id="WP_320185448.1">
    <property type="nucleotide sequence ID" value="NZ_CP138332.1"/>
</dbReference>
<gene>
    <name evidence="1" type="ORF">ACFS7Y_19630</name>
</gene>
<protein>
    <submittedName>
        <fullName evidence="1">Uncharacterized protein</fullName>
    </submittedName>
</protein>
<keyword evidence="2" id="KW-1185">Reference proteome</keyword>
<dbReference type="EMBL" id="JBHUPB010000014">
    <property type="protein sequence ID" value="MFD2969615.1"/>
    <property type="molecule type" value="Genomic_DNA"/>
</dbReference>
<sequence>MEFQTLVNDPYKGLRFRIHLQNTDFIVRLRKEAITKDSKEIQILLDGIPRTLRKDDFGSWHIDGFEVDVNFGRAVWNCISLRYRI</sequence>